<protein>
    <recommendedName>
        <fullName evidence="9">NACHT domain-containing protein</fullName>
    </recommendedName>
</protein>
<evidence type="ECO:0000259" key="5">
    <source>
        <dbReference type="Pfam" id="PF23239"/>
    </source>
</evidence>
<dbReference type="PROSITE" id="PS50088">
    <property type="entry name" value="ANK_REPEAT"/>
    <property type="match status" value="6"/>
</dbReference>
<evidence type="ECO:0000313" key="8">
    <source>
        <dbReference type="Proteomes" id="UP000722485"/>
    </source>
</evidence>
<feature type="domain" description="Nephrocystin 3-like N-terminal" evidence="6">
    <location>
        <begin position="76"/>
        <end position="240"/>
    </location>
</feature>
<dbReference type="SMART" id="SM00248">
    <property type="entry name" value="ANK"/>
    <property type="match status" value="6"/>
</dbReference>
<feature type="compositionally biased region" description="Basic and acidic residues" evidence="4">
    <location>
        <begin position="640"/>
        <end position="652"/>
    </location>
</feature>
<dbReference type="Pfam" id="PF24883">
    <property type="entry name" value="NPHP3_N"/>
    <property type="match status" value="1"/>
</dbReference>
<feature type="compositionally biased region" description="Basic residues" evidence="4">
    <location>
        <begin position="653"/>
        <end position="663"/>
    </location>
</feature>
<dbReference type="EMBL" id="JAANBB010000010">
    <property type="protein sequence ID" value="KAF7556726.1"/>
    <property type="molecule type" value="Genomic_DNA"/>
</dbReference>
<name>A0A9P5LMB6_9HYPO</name>
<dbReference type="InterPro" id="IPR002110">
    <property type="entry name" value="Ankyrin_rpt"/>
</dbReference>
<accession>A0A9P5LMB6</accession>
<dbReference type="Pfam" id="PF00023">
    <property type="entry name" value="Ank"/>
    <property type="match status" value="1"/>
</dbReference>
<dbReference type="Pfam" id="PF12796">
    <property type="entry name" value="Ank_2"/>
    <property type="match status" value="2"/>
</dbReference>
<dbReference type="PROSITE" id="PS50297">
    <property type="entry name" value="ANK_REP_REGION"/>
    <property type="match status" value="5"/>
</dbReference>
<evidence type="ECO:0000313" key="7">
    <source>
        <dbReference type="EMBL" id="KAF7556726.1"/>
    </source>
</evidence>
<dbReference type="Pfam" id="PF23239">
    <property type="entry name" value="DUF7069"/>
    <property type="match status" value="1"/>
</dbReference>
<evidence type="ECO:0008006" key="9">
    <source>
        <dbReference type="Google" id="ProtNLM"/>
    </source>
</evidence>
<dbReference type="InterPro" id="IPR056884">
    <property type="entry name" value="NPHP3-like_N"/>
</dbReference>
<feature type="domain" description="DUF7069" evidence="5">
    <location>
        <begin position="272"/>
        <end position="325"/>
    </location>
</feature>
<gene>
    <name evidence="7" type="ORF">G7Z17_g1219</name>
</gene>
<reference evidence="7" key="1">
    <citation type="submission" date="2020-03" db="EMBL/GenBank/DDBJ databases">
        <title>Draft Genome Sequence of Cylindrodendrum hubeiense.</title>
        <authorList>
            <person name="Buettner E."/>
            <person name="Kellner H."/>
        </authorList>
    </citation>
    <scope>NUCLEOTIDE SEQUENCE</scope>
    <source>
        <strain evidence="7">IHI 201604</strain>
    </source>
</reference>
<feature type="repeat" description="ANK" evidence="3">
    <location>
        <begin position="438"/>
        <end position="470"/>
    </location>
</feature>
<evidence type="ECO:0000256" key="2">
    <source>
        <dbReference type="ARBA" id="ARBA00023043"/>
    </source>
</evidence>
<keyword evidence="1" id="KW-0677">Repeat</keyword>
<keyword evidence="2 3" id="KW-0040">ANK repeat</keyword>
<dbReference type="InterPro" id="IPR027417">
    <property type="entry name" value="P-loop_NTPase"/>
</dbReference>
<evidence type="ECO:0000259" key="6">
    <source>
        <dbReference type="Pfam" id="PF24883"/>
    </source>
</evidence>
<dbReference type="Gene3D" id="3.40.50.300">
    <property type="entry name" value="P-loop containing nucleotide triphosphate hydrolases"/>
    <property type="match status" value="1"/>
</dbReference>
<keyword evidence="8" id="KW-1185">Reference proteome</keyword>
<dbReference type="PANTHER" id="PTHR24171">
    <property type="entry name" value="ANKYRIN REPEAT DOMAIN-CONTAINING PROTEIN 39-RELATED"/>
    <property type="match status" value="1"/>
</dbReference>
<dbReference type="InterPro" id="IPR036770">
    <property type="entry name" value="Ankyrin_rpt-contain_sf"/>
</dbReference>
<dbReference type="Proteomes" id="UP000722485">
    <property type="component" value="Unassembled WGS sequence"/>
</dbReference>
<evidence type="ECO:0000256" key="4">
    <source>
        <dbReference type="SAM" id="MobiDB-lite"/>
    </source>
</evidence>
<feature type="region of interest" description="Disordered" evidence="4">
    <location>
        <begin position="632"/>
        <end position="683"/>
    </location>
</feature>
<dbReference type="AlphaFoldDB" id="A0A9P5LMB6"/>
<comment type="caution">
    <text evidence="7">The sequence shown here is derived from an EMBL/GenBank/DDBJ whole genome shotgun (WGS) entry which is preliminary data.</text>
</comment>
<dbReference type="PANTHER" id="PTHR24171:SF10">
    <property type="entry name" value="ANKYRIN REPEAT DOMAIN-CONTAINING PROTEIN 29-LIKE"/>
    <property type="match status" value="1"/>
</dbReference>
<feature type="repeat" description="ANK" evidence="3">
    <location>
        <begin position="603"/>
        <end position="635"/>
    </location>
</feature>
<feature type="repeat" description="ANK" evidence="3">
    <location>
        <begin position="537"/>
        <end position="569"/>
    </location>
</feature>
<dbReference type="OrthoDB" id="194358at2759"/>
<feature type="repeat" description="ANK" evidence="3">
    <location>
        <begin position="570"/>
        <end position="602"/>
    </location>
</feature>
<dbReference type="SUPFAM" id="SSF48403">
    <property type="entry name" value="Ankyrin repeat"/>
    <property type="match status" value="1"/>
</dbReference>
<sequence length="720" mass="80600">MSSSTRDRCMESQTRNSARVIRADGHARVQVGHTINVQNHLADPHVAEKARIKFLLRLRTSPYEERKNRNPKRADGTCEWFNTHSLFQNWQQEISAFLWVSADPGCGKSVLTRYQVDEVFPSTATRTTCYFFFKDDFEDQKSLEGALCCILHQLFVQRPALLSDEILDEFSEDGDQLLSSFSRLWEILIEVASHQDHGEIICILDALDECVGPTRLAVALTQLYNKGKRVPTMKFIVTSRPYLRIRREFQNLKDSQPTIHLSGESPKEVDKIAQEITVFIKHRTEELCRKLQLSMEEKNILEDGLTTADHRTYLWVHLVFAVIEEAIFLTKGDLRASTRNLPHTVEEAYEKILRKSNDAKKARKILHIIVAADRPLYLTEMAAVLALRRQSHRSHKDLEQDLVSPNPHHGHSDIVALLLENGARQKSKASHLETRDRRHRTPLIKAATDGNDVVLQLLLDRGANIEAKCENGATALIQASDNAHDTTVKLLLDRGAKIEASNRWGDTALLKACKTGHGTTIQLLLDRGANIDAKNEEGYPALITASDSGHDATVKLLLDRGAEIEAKDKDGTTALSYASHFGHNATVKLLLDRGAKIDAKNDHGYTALVKASMTDNDTTVQLLLDRGAMLEASNPGAPKAADDEAHAAPEKPKSKKHKKRDKKSKADAGDQESHGSEIDEFLTKKNEITVTDAKISEAAFRPVLEFRHLQPNGRCNLALD</sequence>
<dbReference type="Gene3D" id="1.25.40.20">
    <property type="entry name" value="Ankyrin repeat-containing domain"/>
    <property type="match status" value="3"/>
</dbReference>
<dbReference type="InterPro" id="IPR055497">
    <property type="entry name" value="DUF7069"/>
</dbReference>
<feature type="repeat" description="ANK" evidence="3">
    <location>
        <begin position="471"/>
        <end position="503"/>
    </location>
</feature>
<feature type="repeat" description="ANK" evidence="3">
    <location>
        <begin position="504"/>
        <end position="536"/>
    </location>
</feature>
<feature type="compositionally biased region" description="Basic and acidic residues" evidence="4">
    <location>
        <begin position="664"/>
        <end position="683"/>
    </location>
</feature>
<organism evidence="7 8">
    <name type="scientific">Cylindrodendrum hubeiense</name>
    <dbReference type="NCBI Taxonomy" id="595255"/>
    <lineage>
        <taxon>Eukaryota</taxon>
        <taxon>Fungi</taxon>
        <taxon>Dikarya</taxon>
        <taxon>Ascomycota</taxon>
        <taxon>Pezizomycotina</taxon>
        <taxon>Sordariomycetes</taxon>
        <taxon>Hypocreomycetidae</taxon>
        <taxon>Hypocreales</taxon>
        <taxon>Nectriaceae</taxon>
        <taxon>Cylindrodendrum</taxon>
    </lineage>
</organism>
<evidence type="ECO:0000256" key="1">
    <source>
        <dbReference type="ARBA" id="ARBA00022737"/>
    </source>
</evidence>
<evidence type="ECO:0000256" key="3">
    <source>
        <dbReference type="PROSITE-ProRule" id="PRU00023"/>
    </source>
</evidence>
<proteinExistence type="predicted"/>